<gene>
    <name evidence="3" type="ORF">COW36_14590</name>
</gene>
<comment type="caution">
    <text evidence="3">The sequence shown here is derived from an EMBL/GenBank/DDBJ whole genome shotgun (WGS) entry which is preliminary data.</text>
</comment>
<evidence type="ECO:0000313" key="4">
    <source>
        <dbReference type="Proteomes" id="UP000231019"/>
    </source>
</evidence>
<feature type="coiled-coil region" evidence="1">
    <location>
        <begin position="332"/>
        <end position="359"/>
    </location>
</feature>
<feature type="coiled-coil region" evidence="1">
    <location>
        <begin position="571"/>
        <end position="598"/>
    </location>
</feature>
<proteinExistence type="predicted"/>
<dbReference type="PROSITE" id="PS51257">
    <property type="entry name" value="PROKAR_LIPOPROTEIN"/>
    <property type="match status" value="1"/>
</dbReference>
<evidence type="ECO:0000256" key="1">
    <source>
        <dbReference type="SAM" id="Coils"/>
    </source>
</evidence>
<protein>
    <submittedName>
        <fullName evidence="3">Uncharacterized protein</fullName>
    </submittedName>
</protein>
<sequence>MLVKKMMQTLLAGSLLISSFGCTAEQLTVAANLANQLLKELESGNKVSIDLALVNENGVSNSVSAADIDEVRIGGRRVRHSFNAQGELVVDDFNLSDGGQAEAEVQLKGYQRPVIVVINPEQQKRSNIRLHAEVTVATANNRKVVLDQVATTNRIENKDSIQSFQRNAVVVDLGAKAAQKLNGKQIAGVWLDGDRLPQNQLRVNQRGQVLVHSSAFLRYFMGLDAQGNFVKANDNLGTVSFRNKTAYKQLKDNLRKKVLREKSKYVQTRTVTETRVVVTKKIVTQTRFVTQQVIGPAPQPTMSLDARLNLQLFLNRLNTQQRADIEARAKAQRLQAQQRQELERRLAELKQRQAELQARRPVANVQTVQVGNQQLERRQLAGIRGLAATKLARDSKVYKNRTLYVLTRTESGKMQLYKFLISGKQIERIAQTLTQRLAMAKQRAEQARLRLNQTRGGNIDDLLNQVAADVDTLGDLNAEGDLLCEAQVEDLENNSDNLALDVDSAQSAEQMVMTEEISAELSEELADVLVDATGSTQDDVEVALQVSDIEQAASESNVSAQPEEVLLTEDQINLESEIQEANQTAQEVQQSIEEEIAVEILAQESQQDA</sequence>
<feature type="signal peptide" evidence="2">
    <location>
        <begin position="1"/>
        <end position="24"/>
    </location>
</feature>
<keyword evidence="1" id="KW-0175">Coiled coil</keyword>
<feature type="chain" id="PRO_5014630517" evidence="2">
    <location>
        <begin position="25"/>
        <end position="609"/>
    </location>
</feature>
<dbReference type="Proteomes" id="UP000231019">
    <property type="component" value="Unassembled WGS sequence"/>
</dbReference>
<organism evidence="3 4">
    <name type="scientific">bacterium (Candidatus Blackallbacteria) CG17_big_fil_post_rev_8_21_14_2_50_48_46</name>
    <dbReference type="NCBI Taxonomy" id="2014261"/>
    <lineage>
        <taxon>Bacteria</taxon>
        <taxon>Candidatus Blackallbacteria</taxon>
    </lineage>
</organism>
<dbReference type="EMBL" id="PFFQ01000041">
    <property type="protein sequence ID" value="PIW15942.1"/>
    <property type="molecule type" value="Genomic_DNA"/>
</dbReference>
<name>A0A2M7G3B6_9BACT</name>
<dbReference type="AlphaFoldDB" id="A0A2M7G3B6"/>
<keyword evidence="2" id="KW-0732">Signal</keyword>
<accession>A0A2M7G3B6</accession>
<reference evidence="3 4" key="1">
    <citation type="submission" date="2017-09" db="EMBL/GenBank/DDBJ databases">
        <title>Depth-based differentiation of microbial function through sediment-hosted aquifers and enrichment of novel symbionts in the deep terrestrial subsurface.</title>
        <authorList>
            <person name="Probst A.J."/>
            <person name="Ladd B."/>
            <person name="Jarett J.K."/>
            <person name="Geller-Mcgrath D.E."/>
            <person name="Sieber C.M."/>
            <person name="Emerson J.B."/>
            <person name="Anantharaman K."/>
            <person name="Thomas B.C."/>
            <person name="Malmstrom R."/>
            <person name="Stieglmeier M."/>
            <person name="Klingl A."/>
            <person name="Woyke T."/>
            <person name="Ryan C.M."/>
            <person name="Banfield J.F."/>
        </authorList>
    </citation>
    <scope>NUCLEOTIDE SEQUENCE [LARGE SCALE GENOMIC DNA]</scope>
    <source>
        <strain evidence="3">CG17_big_fil_post_rev_8_21_14_2_50_48_46</strain>
    </source>
</reference>
<evidence type="ECO:0000313" key="3">
    <source>
        <dbReference type="EMBL" id="PIW15942.1"/>
    </source>
</evidence>
<evidence type="ECO:0000256" key="2">
    <source>
        <dbReference type="SAM" id="SignalP"/>
    </source>
</evidence>